<dbReference type="InterPro" id="IPR035914">
    <property type="entry name" value="Sperma_CUB_dom_sf"/>
</dbReference>
<feature type="domain" description="CUB" evidence="5">
    <location>
        <begin position="319"/>
        <end position="439"/>
    </location>
</feature>
<dbReference type="AlphaFoldDB" id="A0AAU9WUU5"/>
<feature type="domain" description="CUB" evidence="5">
    <location>
        <begin position="68"/>
        <end position="184"/>
    </location>
</feature>
<keyword evidence="4" id="KW-0812">Transmembrane</keyword>
<evidence type="ECO:0000256" key="1">
    <source>
        <dbReference type="ARBA" id="ARBA00022737"/>
    </source>
</evidence>
<reference evidence="6 7" key="1">
    <citation type="submission" date="2022-05" db="EMBL/GenBank/DDBJ databases">
        <authorList>
            <consortium name="Genoscope - CEA"/>
            <person name="William W."/>
        </authorList>
    </citation>
    <scope>NUCLEOTIDE SEQUENCE [LARGE SCALE GENOMIC DNA]</scope>
</reference>
<feature type="domain" description="CUB" evidence="5">
    <location>
        <begin position="193"/>
        <end position="311"/>
    </location>
</feature>
<organism evidence="6 7">
    <name type="scientific">Pocillopora meandrina</name>
    <dbReference type="NCBI Taxonomy" id="46732"/>
    <lineage>
        <taxon>Eukaryota</taxon>
        <taxon>Metazoa</taxon>
        <taxon>Cnidaria</taxon>
        <taxon>Anthozoa</taxon>
        <taxon>Hexacorallia</taxon>
        <taxon>Scleractinia</taxon>
        <taxon>Astrocoeniina</taxon>
        <taxon>Pocilloporidae</taxon>
        <taxon>Pocillopora</taxon>
    </lineage>
</organism>
<accession>A0AAU9WUU5</accession>
<keyword evidence="4" id="KW-0472">Membrane</keyword>
<dbReference type="Proteomes" id="UP001159428">
    <property type="component" value="Unassembled WGS sequence"/>
</dbReference>
<dbReference type="EMBL" id="CALNXJ010000021">
    <property type="protein sequence ID" value="CAH3126037.1"/>
    <property type="molecule type" value="Genomic_DNA"/>
</dbReference>
<feature type="domain" description="CUB" evidence="5">
    <location>
        <begin position="448"/>
        <end position="565"/>
    </location>
</feature>
<comment type="caution">
    <text evidence="6">The sequence shown here is derived from an EMBL/GenBank/DDBJ whole genome shotgun (WGS) entry which is preliminary data.</text>
</comment>
<keyword evidence="4" id="KW-1133">Transmembrane helix</keyword>
<dbReference type="Pfam" id="PF00431">
    <property type="entry name" value="CUB"/>
    <property type="match status" value="4"/>
</dbReference>
<evidence type="ECO:0000259" key="5">
    <source>
        <dbReference type="PROSITE" id="PS01180"/>
    </source>
</evidence>
<dbReference type="PROSITE" id="PS01180">
    <property type="entry name" value="CUB"/>
    <property type="match status" value="4"/>
</dbReference>
<protein>
    <recommendedName>
        <fullName evidence="5">CUB domain-containing protein</fullName>
    </recommendedName>
</protein>
<dbReference type="SUPFAM" id="SSF49854">
    <property type="entry name" value="Spermadhesin, CUB domain"/>
    <property type="match status" value="4"/>
</dbReference>
<evidence type="ECO:0000256" key="2">
    <source>
        <dbReference type="ARBA" id="ARBA00023157"/>
    </source>
</evidence>
<dbReference type="Gene3D" id="2.60.120.290">
    <property type="entry name" value="Spermadhesin, CUB domain"/>
    <property type="match status" value="4"/>
</dbReference>
<evidence type="ECO:0000256" key="3">
    <source>
        <dbReference type="PROSITE-ProRule" id="PRU00059"/>
    </source>
</evidence>
<dbReference type="CDD" id="cd00041">
    <property type="entry name" value="CUB"/>
    <property type="match status" value="4"/>
</dbReference>
<keyword evidence="1" id="KW-0677">Repeat</keyword>
<name>A0AAU9WUU5_9CNID</name>
<gene>
    <name evidence="6" type="ORF">PMEA_00011879</name>
</gene>
<evidence type="ECO:0000256" key="4">
    <source>
        <dbReference type="SAM" id="Phobius"/>
    </source>
</evidence>
<proteinExistence type="predicted"/>
<dbReference type="SMART" id="SM00042">
    <property type="entry name" value="CUB"/>
    <property type="match status" value="4"/>
</dbReference>
<dbReference type="FunFam" id="2.60.120.290:FF:000005">
    <property type="entry name" value="Procollagen C-endopeptidase enhancer 1"/>
    <property type="match status" value="3"/>
</dbReference>
<dbReference type="PANTHER" id="PTHR24251">
    <property type="entry name" value="OVOCHYMASE-RELATED"/>
    <property type="match status" value="1"/>
</dbReference>
<keyword evidence="2" id="KW-1015">Disulfide bond</keyword>
<evidence type="ECO:0000313" key="6">
    <source>
        <dbReference type="EMBL" id="CAH3126037.1"/>
    </source>
</evidence>
<dbReference type="InterPro" id="IPR000859">
    <property type="entry name" value="CUB_dom"/>
</dbReference>
<evidence type="ECO:0000313" key="7">
    <source>
        <dbReference type="Proteomes" id="UP001159428"/>
    </source>
</evidence>
<comment type="caution">
    <text evidence="3">Lacks conserved residue(s) required for the propagation of feature annotation.</text>
</comment>
<keyword evidence="7" id="KW-1185">Reference proteome</keyword>
<sequence length="626" mass="69911">MLECVEIVFKLNKRNPPSAKRCEQSYPSFVLYSLTNELGIKYQHYGIPTSYGFRANYTTILPDSTGFCIPGKNSTIYMKGEGMAIASPESYGDRKNDSWCNWNISVPLGNFIKLTFLSFTGVCLIENKVKVYDMTNSTKILLGEFCGFKKRNSEVFSRGNNLVITLPILSQEPYVRFLATYQSVQAVPASYACNYVKYMKGDVTELNGTNGEFASYQYPLPYSNDVRCSWKIEVPVGFIVNVTFHVFDLQESPNCKSDFVEIKQGLFHSVGRFCGFMASEVIQVKNRVVYVDFVTDSSERYPGFHASYTAVPDPAMGPCKTQGIDNVIPLTGKAGRLFSPLYPEKFPQDMECTWIITVPEGQFVRLSITSFDLGNECKNTLEIQIRDGQSSSSELLKTFCGSSFESSVFSSGRYLWVRFQSAKDDSLKGTGFDASFEMISQTPAPFSCTAHDQKFLLTSKTGTLASYNYPLPCDDSVECIWHVNVNSNSKIKLTFQLFNLSQAKNCTEDYVEVRDGPFNTSDLIGRYCGPAKPSAVTAGGWHLHVAFKSSGKTKYPGFKASYETTKIKSSLSSAKIVAICLGVFVFLCIAIGCSLTFYKKRRNKAWPSLVVEYSDNSGCVMENLRK</sequence>
<feature type="transmembrane region" description="Helical" evidence="4">
    <location>
        <begin position="576"/>
        <end position="598"/>
    </location>
</feature>